<dbReference type="EMBL" id="CP022601">
    <property type="protein sequence ID" value="AXJ12539.1"/>
    <property type="molecule type" value="Genomic_DNA"/>
</dbReference>
<dbReference type="InterPro" id="IPR007630">
    <property type="entry name" value="RNA_pol_sigma70_r4"/>
</dbReference>
<evidence type="ECO:0000313" key="2">
    <source>
        <dbReference type="EMBL" id="AXJ12539.1"/>
    </source>
</evidence>
<dbReference type="PROSITE" id="PS50943">
    <property type="entry name" value="HTH_CROC1"/>
    <property type="match status" value="1"/>
</dbReference>
<organism evidence="2 3">
    <name type="scientific">Streptococcus pluranimalium</name>
    <dbReference type="NCBI Taxonomy" id="82348"/>
    <lineage>
        <taxon>Bacteria</taxon>
        <taxon>Bacillati</taxon>
        <taxon>Bacillota</taxon>
        <taxon>Bacilli</taxon>
        <taxon>Lactobacillales</taxon>
        <taxon>Streptococcaceae</taxon>
        <taxon>Streptococcus</taxon>
    </lineage>
</organism>
<evidence type="ECO:0000313" key="3">
    <source>
        <dbReference type="Proteomes" id="UP000255411"/>
    </source>
</evidence>
<dbReference type="AlphaFoldDB" id="A0A345VII7"/>
<dbReference type="Proteomes" id="UP000255411">
    <property type="component" value="Chromosome"/>
</dbReference>
<dbReference type="Gene3D" id="1.10.260.40">
    <property type="entry name" value="lambda repressor-like DNA-binding domains"/>
    <property type="match status" value="1"/>
</dbReference>
<dbReference type="GO" id="GO:0003700">
    <property type="term" value="F:DNA-binding transcription factor activity"/>
    <property type="evidence" value="ECO:0007669"/>
    <property type="project" value="InterPro"/>
</dbReference>
<reference evidence="2 3" key="1">
    <citation type="submission" date="2017-07" db="EMBL/GenBank/DDBJ databases">
        <title>Streptococcus pluranimalium as cause of bovine abortion.</title>
        <authorList>
            <person name="Rodriguez Campos S."/>
            <person name="Gobeli Brawand S."/>
            <person name="Brodard I."/>
            <person name="Rychener L."/>
            <person name="Perreten V."/>
        </authorList>
    </citation>
    <scope>NUCLEOTIDE SEQUENCE [LARGE SCALE GENOMIC DNA]</scope>
    <source>
        <strain evidence="2 3">14A0014</strain>
    </source>
</reference>
<dbReference type="CDD" id="cd00093">
    <property type="entry name" value="HTH_XRE"/>
    <property type="match status" value="1"/>
</dbReference>
<proteinExistence type="predicted"/>
<feature type="domain" description="HTH cro/C1-type" evidence="1">
    <location>
        <begin position="7"/>
        <end position="34"/>
    </location>
</feature>
<evidence type="ECO:0000259" key="1">
    <source>
        <dbReference type="PROSITE" id="PS50943"/>
    </source>
</evidence>
<accession>A0A345VII7</accession>
<dbReference type="GO" id="GO:0003677">
    <property type="term" value="F:DNA binding"/>
    <property type="evidence" value="ECO:0007669"/>
    <property type="project" value="InterPro"/>
</dbReference>
<dbReference type="Pfam" id="PF04545">
    <property type="entry name" value="Sigma70_r4"/>
    <property type="match status" value="1"/>
</dbReference>
<dbReference type="RefSeq" id="WP_115129843.1">
    <property type="nucleotide sequence ID" value="NZ_CP022601.1"/>
</dbReference>
<sequence length="131" mass="15274">MADKDEIIQLLKNTKLTQAQIANRLGLSVQRISQVNTEHNIRQQNAKRPWEANEEDYLSKYVGQLSINQLARDLNRTKWSVTTKIAAMGLSVDQNDNRAPKKIVFKEDKPYVMSKRPKIEIDDSFVRRRTY</sequence>
<gene>
    <name evidence="2" type="ORF">Sp14A_06090</name>
</gene>
<name>A0A345VII7_9STRE</name>
<dbReference type="InterPro" id="IPR001387">
    <property type="entry name" value="Cro/C1-type_HTH"/>
</dbReference>
<dbReference type="InterPro" id="IPR010982">
    <property type="entry name" value="Lambda_DNA-bd_dom_sf"/>
</dbReference>
<dbReference type="SUPFAM" id="SSF47413">
    <property type="entry name" value="lambda repressor-like DNA-binding domains"/>
    <property type="match status" value="1"/>
</dbReference>
<protein>
    <recommendedName>
        <fullName evidence="1">HTH cro/C1-type domain-containing protein</fullName>
    </recommendedName>
</protein>
<dbReference type="GO" id="GO:0006352">
    <property type="term" value="P:DNA-templated transcription initiation"/>
    <property type="evidence" value="ECO:0007669"/>
    <property type="project" value="InterPro"/>
</dbReference>